<feature type="domain" description="Thioredoxin" evidence="7">
    <location>
        <begin position="1"/>
        <end position="108"/>
    </location>
</feature>
<feature type="active site" description="Nucleophile" evidence="5">
    <location>
        <position position="36"/>
    </location>
</feature>
<dbReference type="NCBIfam" id="TIGR01068">
    <property type="entry name" value="thioredoxin"/>
    <property type="match status" value="1"/>
</dbReference>
<dbReference type="GO" id="GO:0005737">
    <property type="term" value="C:cytoplasm"/>
    <property type="evidence" value="ECO:0007669"/>
    <property type="project" value="TreeGrafter"/>
</dbReference>
<dbReference type="InterPro" id="IPR036249">
    <property type="entry name" value="Thioredoxin-like_sf"/>
</dbReference>
<dbReference type="PANTHER" id="PTHR45663">
    <property type="entry name" value="GEO12009P1"/>
    <property type="match status" value="1"/>
</dbReference>
<dbReference type="EMBL" id="QNVI01000041">
    <property type="protein sequence ID" value="TDA38928.1"/>
    <property type="molecule type" value="Genomic_DNA"/>
</dbReference>
<dbReference type="AlphaFoldDB" id="A0A520KE72"/>
<dbReference type="InterPro" id="IPR005746">
    <property type="entry name" value="Thioredoxin"/>
</dbReference>
<dbReference type="SUPFAM" id="SSF52833">
    <property type="entry name" value="Thioredoxin-like"/>
    <property type="match status" value="1"/>
</dbReference>
<evidence type="ECO:0000313" key="9">
    <source>
        <dbReference type="EMBL" id="TDA38928.1"/>
    </source>
</evidence>
<organism evidence="8 10">
    <name type="scientific">Thermoproteota archaeon</name>
    <dbReference type="NCBI Taxonomy" id="2056631"/>
    <lineage>
        <taxon>Archaea</taxon>
        <taxon>Thermoproteota</taxon>
    </lineage>
</organism>
<dbReference type="Proteomes" id="UP000316080">
    <property type="component" value="Unassembled WGS sequence"/>
</dbReference>
<dbReference type="Gene3D" id="3.40.30.10">
    <property type="entry name" value="Glutaredoxin"/>
    <property type="match status" value="1"/>
</dbReference>
<keyword evidence="2" id="KW-0249">Electron transport</keyword>
<dbReference type="PRINTS" id="PR00421">
    <property type="entry name" value="THIOREDOXIN"/>
</dbReference>
<feature type="site" description="Contributes to redox potential value" evidence="5">
    <location>
        <position position="35"/>
    </location>
</feature>
<dbReference type="InterPro" id="IPR017937">
    <property type="entry name" value="Thioredoxin_CS"/>
</dbReference>
<evidence type="ECO:0000313" key="8">
    <source>
        <dbReference type="EMBL" id="RZN55304.1"/>
    </source>
</evidence>
<evidence type="ECO:0000256" key="5">
    <source>
        <dbReference type="PIRSR" id="PIRSR000077-1"/>
    </source>
</evidence>
<dbReference type="PANTHER" id="PTHR45663:SF11">
    <property type="entry name" value="GEO12009P1"/>
    <property type="match status" value="1"/>
</dbReference>
<dbReference type="PROSITE" id="PS51352">
    <property type="entry name" value="THIOREDOXIN_2"/>
    <property type="match status" value="1"/>
</dbReference>
<keyword evidence="4 6" id="KW-0676">Redox-active center</keyword>
<evidence type="ECO:0000313" key="10">
    <source>
        <dbReference type="Proteomes" id="UP000316080"/>
    </source>
</evidence>
<reference evidence="8 10" key="2">
    <citation type="journal article" date="2019" name="Nat. Microbiol.">
        <title>Wide diversity of methane and short-chain alkane metabolisms in uncultured archaea.</title>
        <authorList>
            <person name="Borrel G."/>
            <person name="Adam P.S."/>
            <person name="McKay L.J."/>
            <person name="Chen L.X."/>
            <person name="Sierra-Garcia I.N."/>
            <person name="Sieber C.M."/>
            <person name="Letourneur Q."/>
            <person name="Ghozlane A."/>
            <person name="Andersen G.L."/>
            <person name="Li W.J."/>
            <person name="Hallam S.J."/>
            <person name="Muyzer G."/>
            <person name="de Oliveira V.M."/>
            <person name="Inskeep W.P."/>
            <person name="Banfield J.F."/>
            <person name="Gribaldo S."/>
        </authorList>
    </citation>
    <scope>NUCLEOTIDE SEQUENCE [LARGE SCALE GENOMIC DNA]</scope>
    <source>
        <strain evidence="8">Verst-YHS</strain>
    </source>
</reference>
<evidence type="ECO:0000256" key="3">
    <source>
        <dbReference type="ARBA" id="ARBA00023157"/>
    </source>
</evidence>
<comment type="caution">
    <text evidence="8">The sequence shown here is derived from an EMBL/GenBank/DDBJ whole genome shotgun (WGS) entry which is preliminary data.</text>
</comment>
<dbReference type="EMBL" id="RXIH01000046">
    <property type="protein sequence ID" value="RZN55304.1"/>
    <property type="molecule type" value="Genomic_DNA"/>
</dbReference>
<dbReference type="CDD" id="cd02947">
    <property type="entry name" value="TRX_family"/>
    <property type="match status" value="1"/>
</dbReference>
<evidence type="ECO:0000256" key="2">
    <source>
        <dbReference type="ARBA" id="ARBA00022982"/>
    </source>
</evidence>
<dbReference type="PIRSF" id="PIRSF000077">
    <property type="entry name" value="Thioredoxin"/>
    <property type="match status" value="1"/>
</dbReference>
<name>A0A520KE72_9CREN</name>
<sequence length="108" mass="12537">MEKSYIELGDENFDSIVNTSKKLVVVDFWAPWCGPCLMMAPIFERLAEKYKEKVLMAKVNVDENIIIPQRFNIYGIPTFVFIKNGKEIKRIVGAVREEILEKEILNNL</sequence>
<feature type="active site" description="Nucleophile" evidence="5">
    <location>
        <position position="33"/>
    </location>
</feature>
<dbReference type="Proteomes" id="UP000317265">
    <property type="component" value="Unassembled WGS sequence"/>
</dbReference>
<evidence type="ECO:0000256" key="4">
    <source>
        <dbReference type="ARBA" id="ARBA00023284"/>
    </source>
</evidence>
<reference evidence="9 11" key="1">
    <citation type="journal article" date="2019" name="Nat. Microbiol.">
        <title>Expanding anaerobic alkane metabolism in the domain of Archaea.</title>
        <authorList>
            <person name="Wang Y."/>
            <person name="Wegener G."/>
            <person name="Hou J."/>
            <person name="Wang F."/>
            <person name="Xiao X."/>
        </authorList>
    </citation>
    <scope>NUCLEOTIDE SEQUENCE [LARGE SCALE GENOMIC DNA]</scope>
    <source>
        <strain evidence="9">WYZ-LMO11</strain>
    </source>
</reference>
<feature type="disulfide bond" description="Redox-active" evidence="6">
    <location>
        <begin position="33"/>
        <end position="36"/>
    </location>
</feature>
<proteinExistence type="predicted"/>
<keyword evidence="3 6" id="KW-1015">Disulfide bond</keyword>
<evidence type="ECO:0000256" key="6">
    <source>
        <dbReference type="PIRSR" id="PIRSR000077-4"/>
    </source>
</evidence>
<evidence type="ECO:0000259" key="7">
    <source>
        <dbReference type="PROSITE" id="PS51352"/>
    </source>
</evidence>
<keyword evidence="1" id="KW-0813">Transport</keyword>
<gene>
    <name evidence="8" type="primary">trxA</name>
    <name evidence="9" type="ORF">DSO09_03540</name>
    <name evidence="8" type="ORF">EF809_06160</name>
</gene>
<accession>A0A520KE72</accession>
<evidence type="ECO:0000256" key="1">
    <source>
        <dbReference type="ARBA" id="ARBA00022448"/>
    </source>
</evidence>
<dbReference type="PROSITE" id="PS00194">
    <property type="entry name" value="THIOREDOXIN_1"/>
    <property type="match status" value="1"/>
</dbReference>
<dbReference type="GO" id="GO:0015035">
    <property type="term" value="F:protein-disulfide reductase activity"/>
    <property type="evidence" value="ECO:0007669"/>
    <property type="project" value="InterPro"/>
</dbReference>
<dbReference type="FunFam" id="3.40.30.10:FF:000001">
    <property type="entry name" value="Thioredoxin"/>
    <property type="match status" value="1"/>
</dbReference>
<feature type="site" description="Contributes to redox potential value" evidence="5">
    <location>
        <position position="34"/>
    </location>
</feature>
<dbReference type="InterPro" id="IPR013766">
    <property type="entry name" value="Thioredoxin_domain"/>
</dbReference>
<feature type="site" description="Deprotonates C-terminal active site Cys" evidence="5">
    <location>
        <position position="27"/>
    </location>
</feature>
<dbReference type="Pfam" id="PF00085">
    <property type="entry name" value="Thioredoxin"/>
    <property type="match status" value="1"/>
</dbReference>
<evidence type="ECO:0000313" key="11">
    <source>
        <dbReference type="Proteomes" id="UP000317265"/>
    </source>
</evidence>
<protein>
    <submittedName>
        <fullName evidence="8">Thioredoxin</fullName>
    </submittedName>
</protein>